<dbReference type="EMBL" id="HBGG01018854">
    <property type="protein sequence ID" value="CAD9207491.1"/>
    <property type="molecule type" value="Transcribed_RNA"/>
</dbReference>
<reference evidence="1" key="1">
    <citation type="submission" date="2021-01" db="EMBL/GenBank/DDBJ databases">
        <authorList>
            <person name="Corre E."/>
            <person name="Pelletier E."/>
            <person name="Niang G."/>
            <person name="Scheremetjew M."/>
            <person name="Finn R."/>
            <person name="Kale V."/>
            <person name="Holt S."/>
            <person name="Cochrane G."/>
            <person name="Meng A."/>
            <person name="Brown T."/>
            <person name="Cohen L."/>
        </authorList>
    </citation>
    <scope>NUCLEOTIDE SEQUENCE</scope>
    <source>
        <strain evidence="1">PLY429</strain>
    </source>
</reference>
<proteinExistence type="predicted"/>
<name>A0A7S1SS82_9CHLO</name>
<gene>
    <name evidence="1" type="ORF">TCHU04912_LOCUS9727</name>
</gene>
<dbReference type="AlphaFoldDB" id="A0A7S1SS82"/>
<sequence length="236" mass="26111">MALESDNNEAPKNRQVVWIQNKHGNTGEGGGLAELVVAIARQKEPSDSNGVLVQRPSSRAALQKYVQEKGWVPYSCPLTNFLLGEKDSVVVWAAPLDRAKEHRGKNNVIATYLTAELDGLALGTICGRALIAAADGVDMDVTFEKVQKLVAISNDMLNFWGCEDPAEEKRMMQNAKRLLPFYNTGDGVDTFHFDSIHRILREPSSDDLASNYFSLCDADDMKRLRELAGDRAWPST</sequence>
<protein>
    <submittedName>
        <fullName evidence="1">Uncharacterized protein</fullName>
    </submittedName>
</protein>
<accession>A0A7S1SS82</accession>
<evidence type="ECO:0000313" key="1">
    <source>
        <dbReference type="EMBL" id="CAD9207491.1"/>
    </source>
</evidence>
<organism evidence="1">
    <name type="scientific">Tetraselmis chuii</name>
    <dbReference type="NCBI Taxonomy" id="63592"/>
    <lineage>
        <taxon>Eukaryota</taxon>
        <taxon>Viridiplantae</taxon>
        <taxon>Chlorophyta</taxon>
        <taxon>core chlorophytes</taxon>
        <taxon>Chlorodendrophyceae</taxon>
        <taxon>Chlorodendrales</taxon>
        <taxon>Chlorodendraceae</taxon>
        <taxon>Tetraselmis</taxon>
    </lineage>
</organism>